<dbReference type="Gene3D" id="3.40.50.300">
    <property type="entry name" value="P-loop containing nucleotide triphosphate hydrolases"/>
    <property type="match status" value="1"/>
</dbReference>
<dbReference type="KEGG" id="awo:Awo_c22790"/>
<organism evidence="2 3">
    <name type="scientific">Acetobacterium woodii (strain ATCC 29683 / DSM 1030 / JCM 2381 / KCTC 1655 / WB1)</name>
    <dbReference type="NCBI Taxonomy" id="931626"/>
    <lineage>
        <taxon>Bacteria</taxon>
        <taxon>Bacillati</taxon>
        <taxon>Bacillota</taxon>
        <taxon>Clostridia</taxon>
        <taxon>Eubacteriales</taxon>
        <taxon>Eubacteriaceae</taxon>
        <taxon>Acetobacterium</taxon>
    </lineage>
</organism>
<evidence type="ECO:0000313" key="3">
    <source>
        <dbReference type="Proteomes" id="UP000007177"/>
    </source>
</evidence>
<accession>H6LCR5</accession>
<dbReference type="EMBL" id="CP002987">
    <property type="protein sequence ID" value="AFA49052.1"/>
    <property type="molecule type" value="Genomic_DNA"/>
</dbReference>
<evidence type="ECO:0000313" key="2">
    <source>
        <dbReference type="EMBL" id="AFA49052.1"/>
    </source>
</evidence>
<dbReference type="STRING" id="931626.Awo_c22790"/>
<reference evidence="3" key="1">
    <citation type="submission" date="2011-07" db="EMBL/GenBank/DDBJ databases">
        <title>Complete genome sequence of Acetobacterium woodii.</title>
        <authorList>
            <person name="Poehlein A."/>
            <person name="Schmidt S."/>
            <person name="Kaster A.-K."/>
            <person name="Goenrich M."/>
            <person name="Vollmers J."/>
            <person name="Thuermer A."/>
            <person name="Gottschalk G."/>
            <person name="Thauer R.K."/>
            <person name="Daniel R."/>
            <person name="Mueller V."/>
        </authorList>
    </citation>
    <scope>NUCLEOTIDE SEQUENCE [LARGE SCALE GENOMIC DNA]</scope>
    <source>
        <strain evidence="3">ATCC 29683 / DSM 1030 / JCM 2381 / KCTC 1655 / WB1</strain>
    </source>
</reference>
<dbReference type="eggNOG" id="COG0523">
    <property type="taxonomic scope" value="Bacteria"/>
</dbReference>
<dbReference type="Pfam" id="PF02492">
    <property type="entry name" value="cobW"/>
    <property type="match status" value="1"/>
</dbReference>
<dbReference type="InterPro" id="IPR027417">
    <property type="entry name" value="P-loop_NTPase"/>
</dbReference>
<dbReference type="PANTHER" id="PTHR13748:SF62">
    <property type="entry name" value="COBW DOMAIN-CONTAINING PROTEIN"/>
    <property type="match status" value="1"/>
</dbReference>
<reference evidence="2 3" key="2">
    <citation type="journal article" date="2012" name="PLoS ONE">
        <title>An ancient pathway combining carbon dioxide fixation with the generation and utilization of a sodium ion gradient for ATP synthesis.</title>
        <authorList>
            <person name="Poehlein A."/>
            <person name="Schmidt S."/>
            <person name="Kaster A.K."/>
            <person name="Goenrich M."/>
            <person name="Vollmers J."/>
            <person name="Thurmer A."/>
            <person name="Bertsch J."/>
            <person name="Schuchmann K."/>
            <person name="Voigt B."/>
            <person name="Hecker M."/>
            <person name="Daniel R."/>
            <person name="Thauer R.K."/>
            <person name="Gottschalk G."/>
            <person name="Muller V."/>
        </authorList>
    </citation>
    <scope>NUCLEOTIDE SEQUENCE [LARGE SCALE GENOMIC DNA]</scope>
    <source>
        <strain evidence="3">ATCC 29683 / DSM 1030 / JCM 2381 / KCTC 1655 / WB1</strain>
    </source>
</reference>
<dbReference type="HOGENOM" id="CLU_017452_5_1_9"/>
<dbReference type="GO" id="GO:0005737">
    <property type="term" value="C:cytoplasm"/>
    <property type="evidence" value="ECO:0007669"/>
    <property type="project" value="TreeGrafter"/>
</dbReference>
<gene>
    <name evidence="2" type="ordered locus">Awo_c22790</name>
</gene>
<protein>
    <recommendedName>
        <fullName evidence="1">CobW/HypB/UreG nucleotide-binding domain-containing protein</fullName>
    </recommendedName>
</protein>
<name>H6LCR5_ACEWD</name>
<dbReference type="OrthoDB" id="9808822at2"/>
<dbReference type="SUPFAM" id="SSF52540">
    <property type="entry name" value="P-loop containing nucleoside triphosphate hydrolases"/>
    <property type="match status" value="1"/>
</dbReference>
<dbReference type="Proteomes" id="UP000007177">
    <property type="component" value="Chromosome"/>
</dbReference>
<dbReference type="PANTHER" id="PTHR13748">
    <property type="entry name" value="COBW-RELATED"/>
    <property type="match status" value="1"/>
</dbReference>
<dbReference type="InterPro" id="IPR051316">
    <property type="entry name" value="Zinc-reg_GTPase_activator"/>
</dbReference>
<dbReference type="InterPro" id="IPR003495">
    <property type="entry name" value="CobW/HypB/UreG_nucleotide-bd"/>
</dbReference>
<keyword evidence="3" id="KW-1185">Reference proteome</keyword>
<feature type="domain" description="CobW/HypB/UreG nucleotide-binding" evidence="1">
    <location>
        <begin position="14"/>
        <end position="189"/>
    </location>
</feature>
<sequence>MYKEDQGLSEKRPPIILFTGFLGSGKTTLLLKTIEILSKENKKCAIIINEIGDVGIDNREMKMLGYDVLDLFGGCVCCTMKVTLEVTINHLLHEYEDLDYILFEPSGMAQPSSMYPAILHCGYEDAEILNVFIFDPGRAYLYKERMNKLFLDAIDLAKSVVVNKIDQAPRVEINEAVKMVNEINPNMKLFKMNIDQGLSSEFHQFLLERG</sequence>
<proteinExistence type="predicted"/>
<evidence type="ECO:0000259" key="1">
    <source>
        <dbReference type="Pfam" id="PF02492"/>
    </source>
</evidence>
<dbReference type="AlphaFoldDB" id="H6LCR5"/>
<dbReference type="RefSeq" id="WP_014356652.1">
    <property type="nucleotide sequence ID" value="NC_016894.1"/>
</dbReference>